<proteinExistence type="predicted"/>
<protein>
    <submittedName>
        <fullName evidence="1">Uncharacterized protein</fullName>
    </submittedName>
</protein>
<reference evidence="2" key="1">
    <citation type="submission" date="2015-01" db="EMBL/GenBank/DDBJ databases">
        <authorList>
            <person name="Aksoy S."/>
            <person name="Warren W."/>
            <person name="Wilson R.K."/>
        </authorList>
    </citation>
    <scope>NUCLEOTIDE SEQUENCE [LARGE SCALE GENOMIC DNA]</scope>
    <source>
        <strain evidence="2">IAEA</strain>
    </source>
</reference>
<dbReference type="EMBL" id="JXJN01008047">
    <property type="status" value="NOT_ANNOTATED_CDS"/>
    <property type="molecule type" value="Genomic_DNA"/>
</dbReference>
<evidence type="ECO:0000313" key="1">
    <source>
        <dbReference type="EnsemblMetazoa" id="GPPI017941-PA"/>
    </source>
</evidence>
<reference evidence="1" key="2">
    <citation type="submission" date="2020-05" db="UniProtKB">
        <authorList>
            <consortium name="EnsemblMetazoa"/>
        </authorList>
    </citation>
    <scope>IDENTIFICATION</scope>
    <source>
        <strain evidence="1">IAEA</strain>
    </source>
</reference>
<dbReference type="AlphaFoldDB" id="A0A1B0B3U7"/>
<sequence length="76" mass="8742">MQCFTMNDDNIASKQFPGQRFVSYYTLVETVAFCYCYGCHDVIIELVRMAATVKTAAEETSMSAFYTQYVTKHLKM</sequence>
<dbReference type="EMBL" id="JXJN01008046">
    <property type="status" value="NOT_ANNOTATED_CDS"/>
    <property type="molecule type" value="Genomic_DNA"/>
</dbReference>
<name>A0A1B0B3U7_9MUSC</name>
<evidence type="ECO:0000313" key="2">
    <source>
        <dbReference type="Proteomes" id="UP000092460"/>
    </source>
</evidence>
<keyword evidence="2" id="KW-1185">Reference proteome</keyword>
<organism evidence="1 2">
    <name type="scientific">Glossina palpalis gambiensis</name>
    <dbReference type="NCBI Taxonomy" id="67801"/>
    <lineage>
        <taxon>Eukaryota</taxon>
        <taxon>Metazoa</taxon>
        <taxon>Ecdysozoa</taxon>
        <taxon>Arthropoda</taxon>
        <taxon>Hexapoda</taxon>
        <taxon>Insecta</taxon>
        <taxon>Pterygota</taxon>
        <taxon>Neoptera</taxon>
        <taxon>Endopterygota</taxon>
        <taxon>Diptera</taxon>
        <taxon>Brachycera</taxon>
        <taxon>Muscomorpha</taxon>
        <taxon>Hippoboscoidea</taxon>
        <taxon>Glossinidae</taxon>
        <taxon>Glossina</taxon>
    </lineage>
</organism>
<accession>A0A1B0B3U7</accession>
<dbReference type="EnsemblMetazoa" id="GPPI017941-RA">
    <property type="protein sequence ID" value="GPPI017941-PA"/>
    <property type="gene ID" value="GPPI017941"/>
</dbReference>
<dbReference type="VEuPathDB" id="VectorBase:GPPI017941"/>
<dbReference type="Proteomes" id="UP000092460">
    <property type="component" value="Unassembled WGS sequence"/>
</dbReference>